<evidence type="ECO:0000256" key="1">
    <source>
        <dbReference type="SAM" id="Phobius"/>
    </source>
</evidence>
<dbReference type="EMBL" id="BAAAZE010000011">
    <property type="protein sequence ID" value="GAA4028251.1"/>
    <property type="molecule type" value="Genomic_DNA"/>
</dbReference>
<evidence type="ECO:0000313" key="3">
    <source>
        <dbReference type="Proteomes" id="UP001501353"/>
    </source>
</evidence>
<proteinExistence type="predicted"/>
<keyword evidence="1" id="KW-1133">Transmembrane helix</keyword>
<organism evidence="2 3">
    <name type="scientific">Actimicrobium antarcticum</name>
    <dbReference type="NCBI Taxonomy" id="1051899"/>
    <lineage>
        <taxon>Bacteria</taxon>
        <taxon>Pseudomonadati</taxon>
        <taxon>Pseudomonadota</taxon>
        <taxon>Betaproteobacteria</taxon>
        <taxon>Burkholderiales</taxon>
        <taxon>Oxalobacteraceae</taxon>
        <taxon>Actimicrobium</taxon>
    </lineage>
</organism>
<comment type="caution">
    <text evidence="2">The sequence shown here is derived from an EMBL/GenBank/DDBJ whole genome shotgun (WGS) entry which is preliminary data.</text>
</comment>
<keyword evidence="1" id="KW-0472">Membrane</keyword>
<reference evidence="3" key="1">
    <citation type="journal article" date="2019" name="Int. J. Syst. Evol. Microbiol.">
        <title>The Global Catalogue of Microorganisms (GCM) 10K type strain sequencing project: providing services to taxonomists for standard genome sequencing and annotation.</title>
        <authorList>
            <consortium name="The Broad Institute Genomics Platform"/>
            <consortium name="The Broad Institute Genome Sequencing Center for Infectious Disease"/>
            <person name="Wu L."/>
            <person name="Ma J."/>
        </authorList>
    </citation>
    <scope>NUCLEOTIDE SEQUENCE [LARGE SCALE GENOMIC DNA]</scope>
    <source>
        <strain evidence="3">JCM 16673</strain>
    </source>
</reference>
<keyword evidence="1" id="KW-0812">Transmembrane</keyword>
<name>A0ABP7TM19_9BURK</name>
<gene>
    <name evidence="2" type="ORF">GCM10022212_28020</name>
</gene>
<protein>
    <submittedName>
        <fullName evidence="2">Uncharacterized protein</fullName>
    </submittedName>
</protein>
<keyword evidence="3" id="KW-1185">Reference proteome</keyword>
<feature type="transmembrane region" description="Helical" evidence="1">
    <location>
        <begin position="26"/>
        <end position="43"/>
    </location>
</feature>
<dbReference type="Proteomes" id="UP001501353">
    <property type="component" value="Unassembled WGS sequence"/>
</dbReference>
<accession>A0ABP7TM19</accession>
<evidence type="ECO:0000313" key="2">
    <source>
        <dbReference type="EMBL" id="GAA4028251.1"/>
    </source>
</evidence>
<sequence length="69" mass="7605">MVISRLEPVGSMSNSVISGAAFDRKFALLNAVTFIASGIFGLFDKCHSLIFLGLYRAYQIGYLLVFVVR</sequence>
<feature type="transmembrane region" description="Helical" evidence="1">
    <location>
        <begin position="49"/>
        <end position="68"/>
    </location>
</feature>